<organism evidence="2 3">
    <name type="scientific">Colletotrichum karsti</name>
    <dbReference type="NCBI Taxonomy" id="1095194"/>
    <lineage>
        <taxon>Eukaryota</taxon>
        <taxon>Fungi</taxon>
        <taxon>Dikarya</taxon>
        <taxon>Ascomycota</taxon>
        <taxon>Pezizomycotina</taxon>
        <taxon>Sordariomycetes</taxon>
        <taxon>Hypocreomycetidae</taxon>
        <taxon>Glomerellales</taxon>
        <taxon>Glomerellaceae</taxon>
        <taxon>Colletotrichum</taxon>
        <taxon>Colletotrichum boninense species complex</taxon>
    </lineage>
</organism>
<dbReference type="AlphaFoldDB" id="A0A9P6I803"/>
<feature type="region of interest" description="Disordered" evidence="1">
    <location>
        <begin position="1"/>
        <end position="32"/>
    </location>
</feature>
<dbReference type="Proteomes" id="UP000781932">
    <property type="component" value="Unassembled WGS sequence"/>
</dbReference>
<feature type="compositionally biased region" description="Polar residues" evidence="1">
    <location>
        <begin position="127"/>
        <end position="137"/>
    </location>
</feature>
<name>A0A9P6I803_9PEZI</name>
<gene>
    <name evidence="2" type="ORF">CkaCkLH20_04634</name>
</gene>
<feature type="compositionally biased region" description="Gly residues" evidence="1">
    <location>
        <begin position="217"/>
        <end position="226"/>
    </location>
</feature>
<proteinExistence type="predicted"/>
<keyword evidence="3" id="KW-1185">Reference proteome</keyword>
<feature type="region of interest" description="Disordered" evidence="1">
    <location>
        <begin position="96"/>
        <end position="232"/>
    </location>
</feature>
<comment type="caution">
    <text evidence="2">The sequence shown here is derived from an EMBL/GenBank/DDBJ whole genome shotgun (WGS) entry which is preliminary data.</text>
</comment>
<evidence type="ECO:0000256" key="1">
    <source>
        <dbReference type="SAM" id="MobiDB-lite"/>
    </source>
</evidence>
<sequence>MVSEDAPVTEKGKNVDHKKAKKVDKNGKPIRRKHDDCYRANYDDDDPVRLCYEGVRGDPECQGYRFCSRGRHCRPPGEFVRAGNGRFMVCGRHNEQSYDTKGKKTGKNSKTRTTTPVARGPKYKGSGTATGRVTKSVTPKKPAAAAAAAARIHTPVSNKQEKKSKKPKKEKNTLFVGWGEDMDDDDEEDEDDEGDEDDLYEEPAARRRRTPEPDNDGSGGMGGGMGRALITV</sequence>
<reference evidence="2" key="2">
    <citation type="submission" date="2020-11" db="EMBL/GenBank/DDBJ databases">
        <title>Whole genome sequencing of Colletotrichum sp.</title>
        <authorList>
            <person name="Li H."/>
        </authorList>
    </citation>
    <scope>NUCLEOTIDE SEQUENCE</scope>
    <source>
        <strain evidence="2">CkLH20</strain>
    </source>
</reference>
<dbReference type="RefSeq" id="XP_038747519.1">
    <property type="nucleotide sequence ID" value="XM_038887353.1"/>
</dbReference>
<protein>
    <submittedName>
        <fullName evidence="2">Uncharacterized protein</fullName>
    </submittedName>
</protein>
<dbReference type="OrthoDB" id="4851808at2759"/>
<evidence type="ECO:0000313" key="3">
    <source>
        <dbReference type="Proteomes" id="UP000781932"/>
    </source>
</evidence>
<feature type="compositionally biased region" description="Basic and acidic residues" evidence="1">
    <location>
        <begin position="8"/>
        <end position="32"/>
    </location>
</feature>
<evidence type="ECO:0000313" key="2">
    <source>
        <dbReference type="EMBL" id="KAF9878058.1"/>
    </source>
</evidence>
<reference evidence="2" key="1">
    <citation type="submission" date="2020-03" db="EMBL/GenBank/DDBJ databases">
        <authorList>
            <person name="He L."/>
        </authorList>
    </citation>
    <scope>NUCLEOTIDE SEQUENCE</scope>
    <source>
        <strain evidence="2">CkLH20</strain>
    </source>
</reference>
<feature type="compositionally biased region" description="Acidic residues" evidence="1">
    <location>
        <begin position="180"/>
        <end position="201"/>
    </location>
</feature>
<dbReference type="EMBL" id="JAATWM020000012">
    <property type="protein sequence ID" value="KAF9878058.1"/>
    <property type="molecule type" value="Genomic_DNA"/>
</dbReference>
<dbReference type="GeneID" id="62160427"/>
<accession>A0A9P6I803</accession>